<name>A0ABQ2ESA1_9DEIO</name>
<dbReference type="InterPro" id="IPR029058">
    <property type="entry name" value="AB_hydrolase_fold"/>
</dbReference>
<proteinExistence type="predicted"/>
<feature type="signal peptide" evidence="1">
    <location>
        <begin position="1"/>
        <end position="21"/>
    </location>
</feature>
<accession>A0ABQ2ESA1</accession>
<dbReference type="SUPFAM" id="SSF53474">
    <property type="entry name" value="alpha/beta-Hydrolases"/>
    <property type="match status" value="1"/>
</dbReference>
<organism evidence="2 3">
    <name type="scientific">Deinococcus malanensis</name>
    <dbReference type="NCBI Taxonomy" id="1706855"/>
    <lineage>
        <taxon>Bacteria</taxon>
        <taxon>Thermotogati</taxon>
        <taxon>Deinococcota</taxon>
        <taxon>Deinococci</taxon>
        <taxon>Deinococcales</taxon>
        <taxon>Deinococcaceae</taxon>
        <taxon>Deinococcus</taxon>
    </lineage>
</organism>
<gene>
    <name evidence="2" type="ORF">GCM10008955_15080</name>
</gene>
<dbReference type="GO" id="GO:0016787">
    <property type="term" value="F:hydrolase activity"/>
    <property type="evidence" value="ECO:0007669"/>
    <property type="project" value="UniProtKB-KW"/>
</dbReference>
<keyword evidence="2" id="KW-0378">Hydrolase</keyword>
<evidence type="ECO:0000256" key="1">
    <source>
        <dbReference type="SAM" id="SignalP"/>
    </source>
</evidence>
<protein>
    <submittedName>
        <fullName evidence="2">Alpha/beta hydrolase</fullName>
    </submittedName>
</protein>
<evidence type="ECO:0000313" key="3">
    <source>
        <dbReference type="Proteomes" id="UP000647587"/>
    </source>
</evidence>
<feature type="chain" id="PRO_5047438270" evidence="1">
    <location>
        <begin position="22"/>
        <end position="479"/>
    </location>
</feature>
<keyword evidence="3" id="KW-1185">Reference proteome</keyword>
<dbReference type="RefSeq" id="WP_229780690.1">
    <property type="nucleotide sequence ID" value="NZ_BMPP01000005.1"/>
</dbReference>
<sequence length="479" mass="51765">MRVSACLMLALSLWLGTGARAQTQDQTTPAAASTVSEAVLTGVPAVRQVRPGVTVPGTPPALNASITVRYGAERPRTILLLMPGYLGGAGSFDRLARQIVALDPGVAVWAVDRRGNLLEDHAALAQTGKAELEAIVRSGLPVRPASQLGFMRDWGLDTTLRDWRVAVLEARSITPEVYIGGHSMGASLAGLYAAYDFDGQPGYQDVRGLVMLDGTPNLLNGKLVSTQEYRRGFWGTLGPIAGLDTIGRLPYVNTFYYSPQRAIRGNAQARLAQLAPREPAPDGGLTALNATNLAAAMLQIEQRYALLPFLAVQTGKATNTQEEPNPLPRLLGAEEDTQTIVGPRISRIPIGWRSDAQAPTDAQDFVNRFWTPLSDMTEWYFPQRLTLDVSAASLDTRGTPHEAMRVWHTASVTTPVLGIAAGEGVTKAADYWRYGAQVLGQTTVHTLSGAAHLDIVTAKREHVARWVLDWMARFPSARN</sequence>
<dbReference type="Gene3D" id="3.40.50.1820">
    <property type="entry name" value="alpha/beta hydrolase"/>
    <property type="match status" value="1"/>
</dbReference>
<keyword evidence="1" id="KW-0732">Signal</keyword>
<dbReference type="Proteomes" id="UP000647587">
    <property type="component" value="Unassembled WGS sequence"/>
</dbReference>
<comment type="caution">
    <text evidence="2">The sequence shown here is derived from an EMBL/GenBank/DDBJ whole genome shotgun (WGS) entry which is preliminary data.</text>
</comment>
<evidence type="ECO:0000313" key="2">
    <source>
        <dbReference type="EMBL" id="GGK22552.1"/>
    </source>
</evidence>
<reference evidence="3" key="1">
    <citation type="journal article" date="2019" name="Int. J. Syst. Evol. Microbiol.">
        <title>The Global Catalogue of Microorganisms (GCM) 10K type strain sequencing project: providing services to taxonomists for standard genome sequencing and annotation.</title>
        <authorList>
            <consortium name="The Broad Institute Genomics Platform"/>
            <consortium name="The Broad Institute Genome Sequencing Center for Infectious Disease"/>
            <person name="Wu L."/>
            <person name="Ma J."/>
        </authorList>
    </citation>
    <scope>NUCLEOTIDE SEQUENCE [LARGE SCALE GENOMIC DNA]</scope>
    <source>
        <strain evidence="3">JCM 30331</strain>
    </source>
</reference>
<dbReference type="EMBL" id="BMPP01000005">
    <property type="protein sequence ID" value="GGK22552.1"/>
    <property type="molecule type" value="Genomic_DNA"/>
</dbReference>